<dbReference type="AlphaFoldDB" id="A0A6G4WQM7"/>
<sequence>MSDLIRVEPARERRVEFAAWAVAQDPKIRTVAAHAFAVPAALFTEAPEELLIGALVDGRPYVSPDADEDQEPQDDVRAELLGVATPEGLTAPVAEERTADPGEPLPEVNPAAYGPDSVSLDAPDTASDDQPERFPCDLCDRTFSTERGRDTHRRRVHAGA</sequence>
<evidence type="ECO:0000256" key="1">
    <source>
        <dbReference type="SAM" id="MobiDB-lite"/>
    </source>
</evidence>
<evidence type="ECO:0000313" key="4">
    <source>
        <dbReference type="Proteomes" id="UP000477722"/>
    </source>
</evidence>
<dbReference type="PROSITE" id="PS00028">
    <property type="entry name" value="ZINC_FINGER_C2H2_1"/>
    <property type="match status" value="1"/>
</dbReference>
<dbReference type="PROSITE" id="PS50157">
    <property type="entry name" value="ZINC_FINGER_C2H2_2"/>
    <property type="match status" value="1"/>
</dbReference>
<feature type="region of interest" description="Disordered" evidence="1">
    <location>
        <begin position="86"/>
        <end position="138"/>
    </location>
</feature>
<keyword evidence="4" id="KW-1185">Reference proteome</keyword>
<protein>
    <recommendedName>
        <fullName evidence="2">C2H2-type domain-containing protein</fullName>
    </recommendedName>
</protein>
<evidence type="ECO:0000259" key="2">
    <source>
        <dbReference type="PROSITE" id="PS50157"/>
    </source>
</evidence>
<feature type="domain" description="C2H2-type" evidence="2">
    <location>
        <begin position="134"/>
        <end position="160"/>
    </location>
</feature>
<evidence type="ECO:0000313" key="3">
    <source>
        <dbReference type="EMBL" id="NGO66801.1"/>
    </source>
</evidence>
<dbReference type="Gene3D" id="3.30.160.60">
    <property type="entry name" value="Classic Zinc Finger"/>
    <property type="match status" value="1"/>
</dbReference>
<comment type="caution">
    <text evidence="3">The sequence shown here is derived from an EMBL/GenBank/DDBJ whole genome shotgun (WGS) entry which is preliminary data.</text>
</comment>
<dbReference type="InterPro" id="IPR013087">
    <property type="entry name" value="Znf_C2H2_type"/>
</dbReference>
<reference evidence="3 4" key="1">
    <citation type="submission" date="2020-02" db="EMBL/GenBank/DDBJ databases">
        <title>Whole-genome analyses of novel actinobacteria.</title>
        <authorList>
            <person name="Sahin N."/>
            <person name="Tatar D."/>
        </authorList>
    </citation>
    <scope>NUCLEOTIDE SEQUENCE [LARGE SCALE GENOMIC DNA]</scope>
    <source>
        <strain evidence="3 4">SB3404</strain>
    </source>
</reference>
<gene>
    <name evidence="3" type="ORF">G5C65_00170</name>
</gene>
<proteinExistence type="predicted"/>
<accession>A0A6G4WQM7</accession>
<dbReference type="Proteomes" id="UP000477722">
    <property type="component" value="Unassembled WGS sequence"/>
</dbReference>
<dbReference type="RefSeq" id="WP_165296477.1">
    <property type="nucleotide sequence ID" value="NZ_JAAKZZ010000001.1"/>
</dbReference>
<name>A0A6G4WQM7_9ACTN</name>
<organism evidence="3 4">
    <name type="scientific">Streptomyces boncukensis</name>
    <dbReference type="NCBI Taxonomy" id="2711219"/>
    <lineage>
        <taxon>Bacteria</taxon>
        <taxon>Bacillati</taxon>
        <taxon>Actinomycetota</taxon>
        <taxon>Actinomycetes</taxon>
        <taxon>Kitasatosporales</taxon>
        <taxon>Streptomycetaceae</taxon>
        <taxon>Streptomyces</taxon>
    </lineage>
</organism>
<dbReference type="EMBL" id="JAAKZZ010000001">
    <property type="protein sequence ID" value="NGO66801.1"/>
    <property type="molecule type" value="Genomic_DNA"/>
</dbReference>